<proteinExistence type="inferred from homology"/>
<dbReference type="SUPFAM" id="SSF53474">
    <property type="entry name" value="alpha/beta-Hydrolases"/>
    <property type="match status" value="1"/>
</dbReference>
<comment type="caution">
    <text evidence="8">The sequence shown here is derived from an EMBL/GenBank/DDBJ whole genome shotgun (WGS) entry which is preliminary data.</text>
</comment>
<gene>
    <name evidence="8" type="ORF">H072_6537</name>
</gene>
<accession>S8BK20</accession>
<dbReference type="PRINTS" id="PR00724">
    <property type="entry name" value="CRBOXYPTASEC"/>
</dbReference>
<feature type="chain" id="PRO_5004548555" description="carboxypeptidase C" evidence="7">
    <location>
        <begin position="18"/>
        <end position="797"/>
    </location>
</feature>
<dbReference type="InterPro" id="IPR029058">
    <property type="entry name" value="AB_hydrolase_fold"/>
</dbReference>
<keyword evidence="6" id="KW-0325">Glycoprotein</keyword>
<dbReference type="PANTHER" id="PTHR11802">
    <property type="entry name" value="SERINE PROTEASE FAMILY S10 SERINE CARBOXYPEPTIDASE"/>
    <property type="match status" value="1"/>
</dbReference>
<reference evidence="8 9" key="1">
    <citation type="journal article" date="2013" name="PLoS Genet.">
        <title>Genomic mechanisms accounting for the adaptation to parasitism in nematode-trapping fungi.</title>
        <authorList>
            <person name="Meerupati T."/>
            <person name="Andersson K.M."/>
            <person name="Friman E."/>
            <person name="Kumar D."/>
            <person name="Tunlid A."/>
            <person name="Ahren D."/>
        </authorList>
    </citation>
    <scope>NUCLEOTIDE SEQUENCE [LARGE SCALE GENOMIC DNA]</scope>
    <source>
        <strain evidence="8 9">CBS 200.50</strain>
    </source>
</reference>
<dbReference type="eggNOG" id="KOG1282">
    <property type="taxonomic scope" value="Eukaryota"/>
</dbReference>
<reference evidence="9" key="2">
    <citation type="submission" date="2013-04" db="EMBL/GenBank/DDBJ databases">
        <title>Genomic mechanisms accounting for the adaptation to parasitism in nematode-trapping fungi.</title>
        <authorList>
            <person name="Ahren D.G."/>
        </authorList>
    </citation>
    <scope>NUCLEOTIDE SEQUENCE [LARGE SCALE GENOMIC DNA]</scope>
    <source>
        <strain evidence="9">CBS 200.50</strain>
    </source>
</reference>
<keyword evidence="9" id="KW-1185">Reference proteome</keyword>
<evidence type="ECO:0000256" key="3">
    <source>
        <dbReference type="ARBA" id="ARBA00022645"/>
    </source>
</evidence>
<keyword evidence="3" id="KW-0121">Carboxypeptidase</keyword>
<dbReference type="GO" id="GO:0006508">
    <property type="term" value="P:proteolysis"/>
    <property type="evidence" value="ECO:0007669"/>
    <property type="project" value="UniProtKB-KW"/>
</dbReference>
<keyword evidence="7" id="KW-0732">Signal</keyword>
<organism evidence="8 9">
    <name type="scientific">Dactylellina haptotyla (strain CBS 200.50)</name>
    <name type="common">Nematode-trapping fungus</name>
    <name type="synonym">Monacrosporium haptotylum</name>
    <dbReference type="NCBI Taxonomy" id="1284197"/>
    <lineage>
        <taxon>Eukaryota</taxon>
        <taxon>Fungi</taxon>
        <taxon>Dikarya</taxon>
        <taxon>Ascomycota</taxon>
        <taxon>Pezizomycotina</taxon>
        <taxon>Orbiliomycetes</taxon>
        <taxon>Orbiliales</taxon>
        <taxon>Orbiliaceae</taxon>
        <taxon>Dactylellina</taxon>
    </lineage>
</organism>
<dbReference type="PANTHER" id="PTHR11802:SF113">
    <property type="entry name" value="SERINE CARBOXYPEPTIDASE CTSA-4.1"/>
    <property type="match status" value="1"/>
</dbReference>
<evidence type="ECO:0000313" key="9">
    <source>
        <dbReference type="Proteomes" id="UP000015100"/>
    </source>
</evidence>
<sequence length="797" mass="85933">MRREIILGLFFGAVARAVTLTTTATTTTTTTIPTTTSTTKIVCNADLVLRALRGNAADASSFCSSFTTAVATAGQSYPSYLTSWRTTVARISSACTCLSVSPVAVTTTTTTTASTLSTTGRCDHDNCLRAVIASAFPTRSGRDDCAYFLAITVTPEPSTVTVTVATVTIETTVFGQPARRFRRVATSTAITTTTTTAASSNRIPAYASPCSGSVRYSSACSCVSALAATITAPVPLTTVTVTATQTNAFTTCIAGIGACDLSNPLGCCSGNCVKWFATPNCCVGSGVSCDVLHPEGCCGAVAALFSTLSSAYPANQRERNDNSTSRYPGNYARRSDNFWDFQLSGEASSSNLGKRGIGSSRYSLRGRAVDSSITGIGRGVKQYSGYLDDNEEDNHLFYWFFESHSNPSKDPILLWLNGGPGYSSIAAVVQGAGPTVFKNGKLQENPFSWNNHASILFLDQPVNVGFSYGSTQTDTTVAAGRDVHALLRLFFKKFPQYSELPFHIFGISYGGHWVPELSHEILSHPGNNINLQGMIIANGLTDPLTQFGSMPAMACGRGGHEAIFDQETCEDLTENIVPQCQDMIGECYKTGEREICSDAGNFCEKDILFGPAKRAHVRVYDIRTQQKRLGPRENGYGHGGDPAEDFLRSPDIMEAIGAEGHNFNGATNRRVLNMFHASGDIATPVQRYVPEVLRHIPALVYAGDKDYICNWLGVKAWTERLDWYGKRDYNKADMQSYMVGGREAGQVKSANGLTFARIYEAGHSADMDQPQPVLQLINNFMRMASGSHLRPLAPRQE</sequence>
<dbReference type="Gene3D" id="1.10.287.410">
    <property type="match status" value="1"/>
</dbReference>
<dbReference type="AlphaFoldDB" id="S8BK20"/>
<comment type="similarity">
    <text evidence="1">Belongs to the peptidase S10 family.</text>
</comment>
<dbReference type="Pfam" id="PF00450">
    <property type="entry name" value="Peptidase_S10"/>
    <property type="match status" value="1"/>
</dbReference>
<dbReference type="InterPro" id="IPR001563">
    <property type="entry name" value="Peptidase_S10"/>
</dbReference>
<dbReference type="STRING" id="1284197.S8BK20"/>
<dbReference type="GO" id="GO:0004185">
    <property type="term" value="F:serine-type carboxypeptidase activity"/>
    <property type="evidence" value="ECO:0007669"/>
    <property type="project" value="UniProtKB-EC"/>
</dbReference>
<dbReference type="EC" id="3.4.16.5" evidence="2"/>
<protein>
    <recommendedName>
        <fullName evidence="2">carboxypeptidase C</fullName>
        <ecNumber evidence="2">3.4.16.5</ecNumber>
    </recommendedName>
</protein>
<evidence type="ECO:0000256" key="1">
    <source>
        <dbReference type="ARBA" id="ARBA00009431"/>
    </source>
</evidence>
<dbReference type="OrthoDB" id="443318at2759"/>
<keyword evidence="5" id="KW-0378">Hydrolase</keyword>
<evidence type="ECO:0000256" key="6">
    <source>
        <dbReference type="ARBA" id="ARBA00023180"/>
    </source>
</evidence>
<dbReference type="HOGENOM" id="CLU_352668_0_0_1"/>
<evidence type="ECO:0000256" key="2">
    <source>
        <dbReference type="ARBA" id="ARBA00012446"/>
    </source>
</evidence>
<evidence type="ECO:0000256" key="5">
    <source>
        <dbReference type="ARBA" id="ARBA00022801"/>
    </source>
</evidence>
<evidence type="ECO:0000256" key="4">
    <source>
        <dbReference type="ARBA" id="ARBA00022670"/>
    </source>
</evidence>
<dbReference type="EMBL" id="AQGS01000457">
    <property type="protein sequence ID" value="EPS39683.1"/>
    <property type="molecule type" value="Genomic_DNA"/>
</dbReference>
<dbReference type="Proteomes" id="UP000015100">
    <property type="component" value="Unassembled WGS sequence"/>
</dbReference>
<dbReference type="GO" id="GO:0000324">
    <property type="term" value="C:fungal-type vacuole"/>
    <property type="evidence" value="ECO:0007669"/>
    <property type="project" value="TreeGrafter"/>
</dbReference>
<evidence type="ECO:0000256" key="7">
    <source>
        <dbReference type="SAM" id="SignalP"/>
    </source>
</evidence>
<evidence type="ECO:0000313" key="8">
    <source>
        <dbReference type="EMBL" id="EPS39683.1"/>
    </source>
</evidence>
<name>S8BK20_DACHA</name>
<dbReference type="Gene3D" id="3.40.50.1820">
    <property type="entry name" value="alpha/beta hydrolase"/>
    <property type="match status" value="1"/>
</dbReference>
<feature type="signal peptide" evidence="7">
    <location>
        <begin position="1"/>
        <end position="17"/>
    </location>
</feature>
<keyword evidence="4" id="KW-0645">Protease</keyword>